<dbReference type="SUPFAM" id="SSF53335">
    <property type="entry name" value="S-adenosyl-L-methionine-dependent methyltransferases"/>
    <property type="match status" value="1"/>
</dbReference>
<accession>A0ABZ0J6L2</accession>
<dbReference type="Pfam" id="PF13847">
    <property type="entry name" value="Methyltransf_31"/>
    <property type="match status" value="1"/>
</dbReference>
<dbReference type="PANTHER" id="PTHR43675:SF8">
    <property type="entry name" value="ARSENITE METHYLTRANSFERASE"/>
    <property type="match status" value="1"/>
</dbReference>
<organism evidence="10 11">
    <name type="scientific">Diaphorobacter limosus</name>
    <dbReference type="NCBI Taxonomy" id="3036128"/>
    <lineage>
        <taxon>Bacteria</taxon>
        <taxon>Pseudomonadati</taxon>
        <taxon>Pseudomonadota</taxon>
        <taxon>Betaproteobacteria</taxon>
        <taxon>Burkholderiales</taxon>
        <taxon>Comamonadaceae</taxon>
        <taxon>Diaphorobacter</taxon>
    </lineage>
</organism>
<keyword evidence="2" id="KW-0949">S-adenosyl-L-methionine</keyword>
<dbReference type="GO" id="GO:0008168">
    <property type="term" value="F:methyltransferase activity"/>
    <property type="evidence" value="ECO:0007669"/>
    <property type="project" value="UniProtKB-KW"/>
</dbReference>
<dbReference type="NCBIfam" id="NF008823">
    <property type="entry name" value="PRK11873.1"/>
    <property type="match status" value="1"/>
</dbReference>
<gene>
    <name evidence="10" type="ORF">P4826_07500</name>
</gene>
<proteinExistence type="inferred from homology"/>
<keyword evidence="1" id="KW-0808">Transferase</keyword>
<dbReference type="Gene3D" id="3.40.50.150">
    <property type="entry name" value="Vaccinia Virus protein VP39"/>
    <property type="match status" value="1"/>
</dbReference>
<evidence type="ECO:0000313" key="11">
    <source>
        <dbReference type="Proteomes" id="UP001303211"/>
    </source>
</evidence>
<dbReference type="InterPro" id="IPR025714">
    <property type="entry name" value="Methyltranfer_dom"/>
</dbReference>
<keyword evidence="11" id="KW-1185">Reference proteome</keyword>
<keyword evidence="10" id="KW-0489">Methyltransferase</keyword>
<feature type="domain" description="Methyltransferase" evidence="9">
    <location>
        <begin position="89"/>
        <end position="234"/>
    </location>
</feature>
<evidence type="ECO:0000256" key="1">
    <source>
        <dbReference type="ARBA" id="ARBA00022679"/>
    </source>
</evidence>
<comment type="similarity">
    <text evidence="3">Belongs to the methyltransferase superfamily. Arsenite methyltransferase family.</text>
</comment>
<comment type="catalytic activity">
    <reaction evidence="6">
        <text>arsenic triglutathione + [thioredoxin]-dithiol + S-adenosyl-L-methionine + 2 H2O = methylarsonous acid + [thioredoxin]-disulfide + 3 glutathione + S-adenosyl-L-homocysteine + H(+)</text>
        <dbReference type="Rhea" id="RHEA:69460"/>
        <dbReference type="Rhea" id="RHEA-COMP:10698"/>
        <dbReference type="Rhea" id="RHEA-COMP:10700"/>
        <dbReference type="ChEBI" id="CHEBI:15377"/>
        <dbReference type="ChEBI" id="CHEBI:15378"/>
        <dbReference type="ChEBI" id="CHEBI:17826"/>
        <dbReference type="ChEBI" id="CHEBI:29950"/>
        <dbReference type="ChEBI" id="CHEBI:50058"/>
        <dbReference type="ChEBI" id="CHEBI:57856"/>
        <dbReference type="ChEBI" id="CHEBI:57925"/>
        <dbReference type="ChEBI" id="CHEBI:59789"/>
        <dbReference type="ChEBI" id="CHEBI:183640"/>
        <dbReference type="EC" id="2.1.1.137"/>
    </reaction>
</comment>
<dbReference type="GO" id="GO:0032259">
    <property type="term" value="P:methylation"/>
    <property type="evidence" value="ECO:0007669"/>
    <property type="project" value="UniProtKB-KW"/>
</dbReference>
<evidence type="ECO:0000256" key="6">
    <source>
        <dbReference type="ARBA" id="ARBA00047941"/>
    </source>
</evidence>
<reference evidence="10 11" key="1">
    <citation type="submission" date="2023-03" db="EMBL/GenBank/DDBJ databases">
        <title>Diaphorobacter basophil sp. nov., isolated from a sewage-treatment plant.</title>
        <authorList>
            <person name="Yang K."/>
        </authorList>
    </citation>
    <scope>NUCLEOTIDE SEQUENCE [LARGE SCALE GENOMIC DNA]</scope>
    <source>
        <strain evidence="10 11">Y-1</strain>
    </source>
</reference>
<dbReference type="InterPro" id="IPR029063">
    <property type="entry name" value="SAM-dependent_MTases_sf"/>
</dbReference>
<dbReference type="RefSeq" id="WP_317703226.1">
    <property type="nucleotide sequence ID" value="NZ_CP136921.1"/>
</dbReference>
<comment type="catalytic activity">
    <reaction evidence="7">
        <text>arsenic triglutathione + 2 [thioredoxin]-dithiol + 2 S-adenosyl-L-methionine + H2O = dimethylarsinous acid + 2 [thioredoxin]-disulfide + 3 glutathione + 2 S-adenosyl-L-homocysteine + 2 H(+)</text>
        <dbReference type="Rhea" id="RHEA:69464"/>
        <dbReference type="Rhea" id="RHEA-COMP:10698"/>
        <dbReference type="Rhea" id="RHEA-COMP:10700"/>
        <dbReference type="ChEBI" id="CHEBI:15377"/>
        <dbReference type="ChEBI" id="CHEBI:15378"/>
        <dbReference type="ChEBI" id="CHEBI:23808"/>
        <dbReference type="ChEBI" id="CHEBI:29950"/>
        <dbReference type="ChEBI" id="CHEBI:50058"/>
        <dbReference type="ChEBI" id="CHEBI:57856"/>
        <dbReference type="ChEBI" id="CHEBI:57925"/>
        <dbReference type="ChEBI" id="CHEBI:59789"/>
        <dbReference type="ChEBI" id="CHEBI:183640"/>
        <dbReference type="EC" id="2.1.1.137"/>
    </reaction>
</comment>
<name>A0ABZ0J6L2_9BURK</name>
<sequence>MTQTQDIQQIVKEKYGEAARRVTQGGAASSCRGAVAAPSSSCCATGSLAGTDPITRDLYDAVQTGGLPEAAVLASLGCGNPTALAELRAGEVVLDLGSGGGIDVLLSAKRVGPTGRAYGLDMTDEMLALARDNQRQAGATNVEFLKGEIEHIPLPDASVDVIISNCVINLSADKDRVLAEAFRVLKPGGRFAVSDVVTRGAIRAEIRASAMAWVGCVAGALHEDDYRHKLAAAGFSDIGVEPTRIYTAQDAREFLSANGLDTSVVSDEMDGKFLSAFIRAVKPAH</sequence>
<evidence type="ECO:0000256" key="4">
    <source>
        <dbReference type="ARBA" id="ARBA00034521"/>
    </source>
</evidence>
<dbReference type="Proteomes" id="UP001303211">
    <property type="component" value="Chromosome"/>
</dbReference>
<evidence type="ECO:0000256" key="7">
    <source>
        <dbReference type="ARBA" id="ARBA00047943"/>
    </source>
</evidence>
<evidence type="ECO:0000256" key="8">
    <source>
        <dbReference type="ARBA" id="ARBA00048428"/>
    </source>
</evidence>
<dbReference type="InterPro" id="IPR026669">
    <property type="entry name" value="Arsenite_MeTrfase-like"/>
</dbReference>
<evidence type="ECO:0000313" key="10">
    <source>
        <dbReference type="EMBL" id="WOO33895.1"/>
    </source>
</evidence>
<comment type="catalytic activity">
    <reaction evidence="8">
        <text>arsenic triglutathione + 3 [thioredoxin]-dithiol + 3 S-adenosyl-L-methionine = trimethylarsine + 3 [thioredoxin]-disulfide + 3 glutathione + 3 S-adenosyl-L-homocysteine + 3 H(+)</text>
        <dbReference type="Rhea" id="RHEA:69432"/>
        <dbReference type="Rhea" id="RHEA-COMP:10698"/>
        <dbReference type="Rhea" id="RHEA-COMP:10700"/>
        <dbReference type="ChEBI" id="CHEBI:15378"/>
        <dbReference type="ChEBI" id="CHEBI:27130"/>
        <dbReference type="ChEBI" id="CHEBI:29950"/>
        <dbReference type="ChEBI" id="CHEBI:50058"/>
        <dbReference type="ChEBI" id="CHEBI:57856"/>
        <dbReference type="ChEBI" id="CHEBI:57925"/>
        <dbReference type="ChEBI" id="CHEBI:59789"/>
        <dbReference type="ChEBI" id="CHEBI:183640"/>
        <dbReference type="EC" id="2.1.1.137"/>
    </reaction>
</comment>
<evidence type="ECO:0000256" key="5">
    <source>
        <dbReference type="ARBA" id="ARBA00034545"/>
    </source>
</evidence>
<dbReference type="PANTHER" id="PTHR43675">
    <property type="entry name" value="ARSENITE METHYLTRANSFERASE"/>
    <property type="match status" value="1"/>
</dbReference>
<evidence type="ECO:0000256" key="3">
    <source>
        <dbReference type="ARBA" id="ARBA00034487"/>
    </source>
</evidence>
<dbReference type="CDD" id="cd02440">
    <property type="entry name" value="AdoMet_MTases"/>
    <property type="match status" value="1"/>
</dbReference>
<evidence type="ECO:0000256" key="2">
    <source>
        <dbReference type="ARBA" id="ARBA00022691"/>
    </source>
</evidence>
<evidence type="ECO:0000259" key="9">
    <source>
        <dbReference type="Pfam" id="PF13847"/>
    </source>
</evidence>
<dbReference type="EC" id="2.1.1.137" evidence="4"/>
<dbReference type="EMBL" id="CP136921">
    <property type="protein sequence ID" value="WOO33895.1"/>
    <property type="molecule type" value="Genomic_DNA"/>
</dbReference>
<protein>
    <recommendedName>
        <fullName evidence="5">Arsenite methyltransferase</fullName>
        <ecNumber evidence="4">2.1.1.137</ecNumber>
    </recommendedName>
</protein>